<dbReference type="Gene3D" id="1.10.287.1490">
    <property type="match status" value="1"/>
</dbReference>
<dbReference type="EMBL" id="CDHN01000003">
    <property type="protein sequence ID" value="CEJ91062.1"/>
    <property type="molecule type" value="Genomic_DNA"/>
</dbReference>
<dbReference type="SUPFAM" id="SSF57997">
    <property type="entry name" value="Tropomyosin"/>
    <property type="match status" value="1"/>
</dbReference>
<protein>
    <submittedName>
        <fullName evidence="3">Uncharacterized protein</fullName>
    </submittedName>
</protein>
<feature type="region of interest" description="Disordered" evidence="2">
    <location>
        <begin position="744"/>
        <end position="797"/>
    </location>
</feature>
<proteinExistence type="predicted"/>
<evidence type="ECO:0000256" key="1">
    <source>
        <dbReference type="SAM" id="Coils"/>
    </source>
</evidence>
<reference evidence="3 4" key="1">
    <citation type="journal article" date="2015" name="Genome Announc.">
        <title>Draft Genome Sequence and Gene Annotation of the Entomopathogenic Fungus Verticillium hemipterigenum.</title>
        <authorList>
            <person name="Horn F."/>
            <person name="Habel A."/>
            <person name="Scharf D.H."/>
            <person name="Dworschak J."/>
            <person name="Brakhage A.A."/>
            <person name="Guthke R."/>
            <person name="Hertweck C."/>
            <person name="Linde J."/>
        </authorList>
    </citation>
    <scope>NUCLEOTIDE SEQUENCE [LARGE SCALE GENOMIC DNA]</scope>
</reference>
<dbReference type="STRING" id="1531966.A0A0A1TLR9"/>
<dbReference type="HOGENOM" id="CLU_352730_0_0_1"/>
<accession>A0A0A1TLR9</accession>
<dbReference type="Proteomes" id="UP000039046">
    <property type="component" value="Unassembled WGS sequence"/>
</dbReference>
<name>A0A0A1TLR9_9HYPO</name>
<keyword evidence="4" id="KW-1185">Reference proteome</keyword>
<keyword evidence="1" id="KW-0175">Coiled coil</keyword>
<organism evidence="3 4">
    <name type="scientific">[Torrubiella] hemipterigena</name>
    <dbReference type="NCBI Taxonomy" id="1531966"/>
    <lineage>
        <taxon>Eukaryota</taxon>
        <taxon>Fungi</taxon>
        <taxon>Dikarya</taxon>
        <taxon>Ascomycota</taxon>
        <taxon>Pezizomycotina</taxon>
        <taxon>Sordariomycetes</taxon>
        <taxon>Hypocreomycetidae</taxon>
        <taxon>Hypocreales</taxon>
        <taxon>Clavicipitaceae</taxon>
        <taxon>Clavicipitaceae incertae sedis</taxon>
        <taxon>'Torrubiella' clade</taxon>
    </lineage>
</organism>
<dbReference type="OrthoDB" id="4848543at2759"/>
<gene>
    <name evidence="3" type="ORF">VHEMI06800</name>
</gene>
<sequence length="797" mass="90695">MSRPPFQLNTPVSQSHVQSGMFSFDYSAINEGDVRAKNVELGEGFTFLKREPVRPGQFFQRPDRTEKSIDVISLSEGNKNTGSPILETESRPLGELVTTSDSCASNMSKKRRSTGITERLTLTNEKKAAAMNKVAQNWNTCMQIAAEEQNIASKEIFKLKQSIRQQDIELSLANGNYQRSQSRVDDLENQLQDMQKKYATIENEKSQLEERSQTLEEQLQDSCDRVNKVEEKCGVYKDKLNEAIQEQQDLHKLSQHRCDELQTQLSQLLEERDVRRSEIDKAMSESQAKKEELGFIVAAVKDEISREREKGKIMELQFQANSERYASDLENERSKSELLRSQLETCINTSDAVDGVMDRANEVVRMVEHLCGNADQDSKNIKHLEAKIDTLIQKVSDISPTSMASRVADEVDTRMETRFDLFMKFMDSRKEFFCSELDCRDQKVAELGETLASISHELITTREVLQQNKMDSAASKDLLNEVVNNLDKRIQILLQEGKNEAQEKIILLDGHIQNISTALRDTITKIEDVAAIQRDSGSLHDELTSERSLTNRLKEKIEVLEREVRDGEDLKQKWKQDVQAIDDARCQLQNIQEKVTKTDEIAAKMDSMLRINSCIQATSDYLRTERTWVRKQLENRGVSATTTASSNEELGRKSLARKVVLASPINIMPRSDCVTVEQEQKQRREGAKPKPILRQQTNIASIESNKEQIEQKTVIENIRDSLVKGSSSQSGYFFPTVAEFMSSSLSESDESRDEPCSKETEESPLAKKQRLNDWDPAKDDKGHPTSVSRVLFRPSGR</sequence>
<feature type="coiled-coil region" evidence="1">
    <location>
        <begin position="170"/>
        <end position="278"/>
    </location>
</feature>
<evidence type="ECO:0000256" key="2">
    <source>
        <dbReference type="SAM" id="MobiDB-lite"/>
    </source>
</evidence>
<feature type="compositionally biased region" description="Basic and acidic residues" evidence="2">
    <location>
        <begin position="753"/>
        <end position="783"/>
    </location>
</feature>
<dbReference type="AlphaFoldDB" id="A0A0A1TLR9"/>
<evidence type="ECO:0000313" key="3">
    <source>
        <dbReference type="EMBL" id="CEJ91062.1"/>
    </source>
</evidence>
<feature type="coiled-coil region" evidence="1">
    <location>
        <begin position="543"/>
        <end position="601"/>
    </location>
</feature>
<evidence type="ECO:0000313" key="4">
    <source>
        <dbReference type="Proteomes" id="UP000039046"/>
    </source>
</evidence>